<feature type="region of interest" description="Disordered" evidence="1">
    <location>
        <begin position="57"/>
        <end position="145"/>
    </location>
</feature>
<dbReference type="SUPFAM" id="SSF47592">
    <property type="entry name" value="SWIB/MDM2 domain"/>
    <property type="match status" value="2"/>
</dbReference>
<dbReference type="InterPro" id="IPR003121">
    <property type="entry name" value="SWIB_MDM2_domain"/>
</dbReference>
<feature type="region of interest" description="Disordered" evidence="1">
    <location>
        <begin position="229"/>
        <end position="253"/>
    </location>
</feature>
<feature type="compositionally biased region" description="Polar residues" evidence="1">
    <location>
        <begin position="106"/>
        <end position="116"/>
    </location>
</feature>
<feature type="compositionally biased region" description="Acidic residues" evidence="1">
    <location>
        <begin position="66"/>
        <end position="99"/>
    </location>
</feature>
<dbReference type="PANTHER" id="PTHR13844">
    <property type="entry name" value="SWI/SNF-RELATED MATRIX-ASSOCIATED ACTIN-DEPENDENT REGULATOR OF CHROMATIN SUBFAMILY D"/>
    <property type="match status" value="1"/>
</dbReference>
<dbReference type="Proteomes" id="UP001497444">
    <property type="component" value="Chromosome 1"/>
</dbReference>
<gene>
    <name evidence="4" type="ORF">CSSPJE1EN1_LOCUS1763</name>
</gene>
<feature type="domain" description="DM2" evidence="2">
    <location>
        <begin position="144"/>
        <end position="221"/>
    </location>
</feature>
<dbReference type="Gene3D" id="1.10.245.10">
    <property type="entry name" value="SWIB/MDM2 domain"/>
    <property type="match status" value="2"/>
</dbReference>
<name>A0ABP0VS74_9BRYO</name>
<sequence length="336" mass="38155">MVSDAEIVKHLISVLKTADLTTTTTTAIRQQLEQDLRVDLSDKKALIRQQVDLYLQHQHSQKEEENEREDGEGEQQEEENEEENEENEDDAEEEQDEDDYVKQVTRGVSDSKQQQQRLRHAKIRRSSKESLPKEKKKRTGGAGGLNKLCSLSPELQAVVGETELPRTQVVKQLWAYIRENGLQDPENKRKIICNEELRNLFGIDSTDMFKMNKLLSKHIWPLENGSSVVASTDNAEPRPKKPKLEKSEGARGRSSGFLAPIPISEGLAKFLGAEDGKVSRADAVKRIWDYIKENNLQDPANKKMIVCDSKLQELFECDTFVGFGITKLLSPHFLKA</sequence>
<feature type="compositionally biased region" description="Basic and acidic residues" evidence="1">
    <location>
        <begin position="235"/>
        <end position="251"/>
    </location>
</feature>
<feature type="domain" description="DM2" evidence="2">
    <location>
        <begin position="256"/>
        <end position="335"/>
    </location>
</feature>
<dbReference type="InterPro" id="IPR036885">
    <property type="entry name" value="SWIB_MDM2_dom_sf"/>
</dbReference>
<dbReference type="PROSITE" id="PS51925">
    <property type="entry name" value="SWIB_MDM2"/>
    <property type="match status" value="2"/>
</dbReference>
<reference evidence="4 5" key="1">
    <citation type="submission" date="2024-02" db="EMBL/GenBank/DDBJ databases">
        <authorList>
            <consortium name="ELIXIR-Norway"/>
            <consortium name="Elixir Norway"/>
        </authorList>
    </citation>
    <scope>NUCLEOTIDE SEQUENCE [LARGE SCALE GENOMIC DNA]</scope>
</reference>
<organism evidence="4 5">
    <name type="scientific">Sphagnum jensenii</name>
    <dbReference type="NCBI Taxonomy" id="128206"/>
    <lineage>
        <taxon>Eukaryota</taxon>
        <taxon>Viridiplantae</taxon>
        <taxon>Streptophyta</taxon>
        <taxon>Embryophyta</taxon>
        <taxon>Bryophyta</taxon>
        <taxon>Sphagnophytina</taxon>
        <taxon>Sphagnopsida</taxon>
        <taxon>Sphagnales</taxon>
        <taxon>Sphagnaceae</taxon>
        <taxon>Sphagnum</taxon>
    </lineage>
</organism>
<dbReference type="Pfam" id="PF08766">
    <property type="entry name" value="DEK_C"/>
    <property type="match status" value="1"/>
</dbReference>
<feature type="domain" description="DEK-C" evidence="3">
    <location>
        <begin position="1"/>
        <end position="56"/>
    </location>
</feature>
<dbReference type="SUPFAM" id="SSF109715">
    <property type="entry name" value="DEK C-terminal domain"/>
    <property type="match status" value="1"/>
</dbReference>
<dbReference type="PROSITE" id="PS51998">
    <property type="entry name" value="DEK_C"/>
    <property type="match status" value="1"/>
</dbReference>
<accession>A0ABP0VS74</accession>
<dbReference type="Gene3D" id="1.10.10.60">
    <property type="entry name" value="Homeodomain-like"/>
    <property type="match status" value="1"/>
</dbReference>
<evidence type="ECO:0000256" key="1">
    <source>
        <dbReference type="SAM" id="MobiDB-lite"/>
    </source>
</evidence>
<keyword evidence="5" id="KW-1185">Reference proteome</keyword>
<dbReference type="SMART" id="SM00151">
    <property type="entry name" value="SWIB"/>
    <property type="match status" value="2"/>
</dbReference>
<evidence type="ECO:0000313" key="4">
    <source>
        <dbReference type="EMBL" id="CAK9256285.1"/>
    </source>
</evidence>
<dbReference type="EMBL" id="OZ020096">
    <property type="protein sequence ID" value="CAK9256285.1"/>
    <property type="molecule type" value="Genomic_DNA"/>
</dbReference>
<dbReference type="InterPro" id="IPR019835">
    <property type="entry name" value="SWIB_domain"/>
</dbReference>
<proteinExistence type="predicted"/>
<dbReference type="Pfam" id="PF02201">
    <property type="entry name" value="SWIB"/>
    <property type="match status" value="2"/>
</dbReference>
<dbReference type="CDD" id="cd10567">
    <property type="entry name" value="SWIB-MDM2_like"/>
    <property type="match status" value="2"/>
</dbReference>
<protein>
    <submittedName>
        <fullName evidence="4">Uncharacterized protein</fullName>
    </submittedName>
</protein>
<evidence type="ECO:0000313" key="5">
    <source>
        <dbReference type="Proteomes" id="UP001497444"/>
    </source>
</evidence>
<evidence type="ECO:0000259" key="2">
    <source>
        <dbReference type="PROSITE" id="PS51925"/>
    </source>
</evidence>
<dbReference type="InterPro" id="IPR014876">
    <property type="entry name" value="DEK_C"/>
</dbReference>
<evidence type="ECO:0000259" key="3">
    <source>
        <dbReference type="PROSITE" id="PS51998"/>
    </source>
</evidence>